<keyword evidence="1" id="KW-0560">Oxidoreductase</keyword>
<dbReference type="SUPFAM" id="SSF53720">
    <property type="entry name" value="ALDH-like"/>
    <property type="match status" value="1"/>
</dbReference>
<dbReference type="InterPro" id="IPR015590">
    <property type="entry name" value="Aldehyde_DH_dom"/>
</dbReference>
<protein>
    <submittedName>
        <fullName evidence="4">Aldehyde dehydrogenase EutE</fullName>
    </submittedName>
</protein>
<proteinExistence type="predicted"/>
<dbReference type="InterPro" id="IPR016163">
    <property type="entry name" value="Ald_DH_C"/>
</dbReference>
<dbReference type="CDD" id="cd07121">
    <property type="entry name" value="ALDH_EutE"/>
    <property type="match status" value="1"/>
</dbReference>
<dbReference type="Pfam" id="PF00171">
    <property type="entry name" value="Aldedh"/>
    <property type="match status" value="1"/>
</dbReference>
<dbReference type="GO" id="GO:0008774">
    <property type="term" value="F:acetaldehyde dehydrogenase (acetylating) activity"/>
    <property type="evidence" value="ECO:0007669"/>
    <property type="project" value="InterPro"/>
</dbReference>
<dbReference type="InterPro" id="IPR016161">
    <property type="entry name" value="Ald_DH/histidinol_DH"/>
</dbReference>
<evidence type="ECO:0000256" key="1">
    <source>
        <dbReference type="ARBA" id="ARBA00023002"/>
    </source>
</evidence>
<gene>
    <name evidence="4" type="ORF">DS745_01940</name>
</gene>
<dbReference type="Proteomes" id="UP000290649">
    <property type="component" value="Unassembled WGS sequence"/>
</dbReference>
<dbReference type="EMBL" id="QOUX01000001">
    <property type="protein sequence ID" value="RXJ04632.1"/>
    <property type="molecule type" value="Genomic_DNA"/>
</dbReference>
<dbReference type="PANTHER" id="PTHR11699">
    <property type="entry name" value="ALDEHYDE DEHYDROGENASE-RELATED"/>
    <property type="match status" value="1"/>
</dbReference>
<sequence>MRNVESALEVKPSTGKEKAPMMAAAQFAVKKAVQKPQEICEVIEKNESQAMKAALQFAVKKRVPCSEPAPKPIVASPIKLSVTSHYAVKNAVTEAYGVFDSMEQAIDAGFQAQVNYVKDYKLQDRERLINAVRQSIVAEKETLAKLVLEETKLGNYQDKILKHELAALKTPGVDILKAEAFTGDDGLTIVEHAPFGLIGAVTPVTNPTETVINNSISMLAGGNAVVFNVHPSSKKACAYVVTLINKAIKAAGGPLNLVTMVKDPTLETLNPIMESPKVKLLVGTGGPGLVRTLLKSGKKAIGAGAGNPPVIVDETADMENAAKSIILGASFDNNLLCIAEKEVFVIDRVADDLIFQLLNQGAYMLDRYQLDKIMSLTLEENHQEEARGCSLNPKRKYHVNKNWIGKDAKAILSQIGVTAPANVKLVICEVEAEHPFVQLEQMMPILPIVRVKDLDEAIQLAVTAEHGNRHTAIMHSKNLDNLAKFASAIDTTIFVKNASSLAGVGFGGEGHATMTIAGPTGEGITSAKTFTRQRRNVLAEVKK</sequence>
<accession>A0A4Q0VZ58</accession>
<dbReference type="OrthoDB" id="9804734at2"/>
<evidence type="ECO:0000256" key="2">
    <source>
        <dbReference type="ARBA" id="ARBA00023027"/>
    </source>
</evidence>
<keyword evidence="5" id="KW-1185">Reference proteome</keyword>
<evidence type="ECO:0000313" key="4">
    <source>
        <dbReference type="EMBL" id="RXJ04632.1"/>
    </source>
</evidence>
<evidence type="ECO:0000259" key="3">
    <source>
        <dbReference type="Pfam" id="PF00171"/>
    </source>
</evidence>
<dbReference type="InterPro" id="IPR012408">
    <property type="entry name" value="Acetald_propionald_DH-rel"/>
</dbReference>
<comment type="caution">
    <text evidence="4">The sequence shown here is derived from an EMBL/GenBank/DDBJ whole genome shotgun (WGS) entry which is preliminary data.</text>
</comment>
<organism evidence="4 5">
    <name type="scientific">Anaerobacillus alkaliphilus</name>
    <dbReference type="NCBI Taxonomy" id="1548597"/>
    <lineage>
        <taxon>Bacteria</taxon>
        <taxon>Bacillati</taxon>
        <taxon>Bacillota</taxon>
        <taxon>Bacilli</taxon>
        <taxon>Bacillales</taxon>
        <taxon>Bacillaceae</taxon>
        <taxon>Anaerobacillus</taxon>
    </lineage>
</organism>
<feature type="domain" description="Aldehyde dehydrogenase" evidence="3">
    <location>
        <begin position="100"/>
        <end position="511"/>
    </location>
</feature>
<dbReference type="Gene3D" id="3.40.605.10">
    <property type="entry name" value="Aldehyde Dehydrogenase, Chain A, domain 1"/>
    <property type="match status" value="1"/>
</dbReference>
<dbReference type="NCBIfam" id="NF011927">
    <property type="entry name" value="PRK15398.1"/>
    <property type="match status" value="1"/>
</dbReference>
<reference evidence="4 5" key="1">
    <citation type="journal article" date="2019" name="Int. J. Syst. Evol. Microbiol.">
        <title>Anaerobacillus alkaliphilus sp. nov., a novel alkaliphilic and moderately halophilic bacterium.</title>
        <authorList>
            <person name="Borsodi A.K."/>
            <person name="Aszalos J.M."/>
            <person name="Bihari P."/>
            <person name="Nagy I."/>
            <person name="Schumann P."/>
            <person name="Sproer C."/>
            <person name="Kovacs A.L."/>
            <person name="Boka K."/>
            <person name="Dobosy P."/>
            <person name="Ovari M."/>
            <person name="Szili-Kovacs T."/>
            <person name="Toth E."/>
        </authorList>
    </citation>
    <scope>NUCLEOTIDE SEQUENCE [LARGE SCALE GENOMIC DNA]</scope>
    <source>
        <strain evidence="4 5">B16-10</strain>
    </source>
</reference>
<name>A0A4Q0VZ58_9BACI</name>
<evidence type="ECO:0000313" key="5">
    <source>
        <dbReference type="Proteomes" id="UP000290649"/>
    </source>
</evidence>
<dbReference type="AlphaFoldDB" id="A0A4Q0VZ58"/>
<dbReference type="Gene3D" id="3.40.309.10">
    <property type="entry name" value="Aldehyde Dehydrogenase, Chain A, domain 2"/>
    <property type="match status" value="1"/>
</dbReference>
<keyword evidence="2" id="KW-0520">NAD</keyword>
<dbReference type="InterPro" id="IPR016162">
    <property type="entry name" value="Ald_DH_N"/>
</dbReference>